<dbReference type="InterPro" id="IPR013785">
    <property type="entry name" value="Aldolase_TIM"/>
</dbReference>
<protein>
    <submittedName>
        <fullName evidence="8">23S rRNA (Adenine(2503)-C2)-methyltransferase</fullName>
    </submittedName>
</protein>
<dbReference type="PANTHER" id="PTHR30544:SF5">
    <property type="entry name" value="RADICAL SAM CORE DOMAIN-CONTAINING PROTEIN"/>
    <property type="match status" value="1"/>
</dbReference>
<name>A0A2M8P866_9CHLR</name>
<proteinExistence type="predicted"/>
<evidence type="ECO:0000313" key="8">
    <source>
        <dbReference type="EMBL" id="PJF33738.1"/>
    </source>
</evidence>
<dbReference type="GO" id="GO:0046872">
    <property type="term" value="F:metal ion binding"/>
    <property type="evidence" value="ECO:0007669"/>
    <property type="project" value="UniProtKB-KW"/>
</dbReference>
<organism evidence="8 9">
    <name type="scientific">Candidatus Thermofonsia Clade 1 bacterium</name>
    <dbReference type="NCBI Taxonomy" id="2364210"/>
    <lineage>
        <taxon>Bacteria</taxon>
        <taxon>Bacillati</taxon>
        <taxon>Chloroflexota</taxon>
        <taxon>Candidatus Thermofontia</taxon>
        <taxon>Candidatus Thermofonsia Clade 1</taxon>
    </lineage>
</organism>
<evidence type="ECO:0000256" key="5">
    <source>
        <dbReference type="ARBA" id="ARBA00023004"/>
    </source>
</evidence>
<dbReference type="PROSITE" id="PS51918">
    <property type="entry name" value="RADICAL_SAM"/>
    <property type="match status" value="1"/>
</dbReference>
<accession>A0A2M8P866</accession>
<feature type="non-terminal residue" evidence="8">
    <location>
        <position position="118"/>
    </location>
</feature>
<evidence type="ECO:0000256" key="1">
    <source>
        <dbReference type="ARBA" id="ARBA00001966"/>
    </source>
</evidence>
<evidence type="ECO:0000256" key="6">
    <source>
        <dbReference type="ARBA" id="ARBA00023014"/>
    </source>
</evidence>
<evidence type="ECO:0000256" key="3">
    <source>
        <dbReference type="ARBA" id="ARBA00022691"/>
    </source>
</evidence>
<keyword evidence="2" id="KW-0004">4Fe-4S</keyword>
<dbReference type="Gene3D" id="3.20.20.70">
    <property type="entry name" value="Aldolase class I"/>
    <property type="match status" value="1"/>
</dbReference>
<dbReference type="GO" id="GO:0008168">
    <property type="term" value="F:methyltransferase activity"/>
    <property type="evidence" value="ECO:0007669"/>
    <property type="project" value="UniProtKB-KW"/>
</dbReference>
<evidence type="ECO:0000313" key="9">
    <source>
        <dbReference type="Proteomes" id="UP000229681"/>
    </source>
</evidence>
<evidence type="ECO:0000256" key="2">
    <source>
        <dbReference type="ARBA" id="ARBA00022485"/>
    </source>
</evidence>
<dbReference type="GO" id="GO:0070475">
    <property type="term" value="P:rRNA base methylation"/>
    <property type="evidence" value="ECO:0007669"/>
    <property type="project" value="TreeGrafter"/>
</dbReference>
<dbReference type="InterPro" id="IPR040072">
    <property type="entry name" value="Methyltransferase_A"/>
</dbReference>
<keyword evidence="4" id="KW-0479">Metal-binding</keyword>
<sequence length="118" mass="12902">MTNLPKALREQLAARTRLGGLTQVAEQHSLESNTTKRLYRLPDGQLIESVLMEYDDGRRTACISTQAGCAMGCAFCATGQMGFARHLSSGEIVEQALHFARLLESQGDRLSNVVLMGM</sequence>
<comment type="cofactor">
    <cofactor evidence="1">
        <name>[4Fe-4S] cluster</name>
        <dbReference type="ChEBI" id="CHEBI:49883"/>
    </cofactor>
</comment>
<evidence type="ECO:0000256" key="4">
    <source>
        <dbReference type="ARBA" id="ARBA00022723"/>
    </source>
</evidence>
<reference evidence="8 9" key="1">
    <citation type="submission" date="2017-11" db="EMBL/GenBank/DDBJ databases">
        <title>Evolution of Phototrophy in the Chloroflexi Phylum Driven by Horizontal Gene Transfer.</title>
        <authorList>
            <person name="Ward L.M."/>
            <person name="Hemp J."/>
            <person name="Shih P.M."/>
            <person name="Mcglynn S.E."/>
            <person name="Fischer W."/>
        </authorList>
    </citation>
    <scope>NUCLEOTIDE SEQUENCE [LARGE SCALE GENOMIC DNA]</scope>
    <source>
        <strain evidence="8">JP3_13</strain>
    </source>
</reference>
<evidence type="ECO:0000259" key="7">
    <source>
        <dbReference type="PROSITE" id="PS51918"/>
    </source>
</evidence>
<dbReference type="PANTHER" id="PTHR30544">
    <property type="entry name" value="23S RRNA METHYLTRANSFERASE"/>
    <property type="match status" value="1"/>
</dbReference>
<gene>
    <name evidence="8" type="ORF">CUN49_17855</name>
</gene>
<keyword evidence="6" id="KW-0411">Iron-sulfur</keyword>
<dbReference type="InterPro" id="IPR058240">
    <property type="entry name" value="rSAM_sf"/>
</dbReference>
<dbReference type="EMBL" id="PGTM01000785">
    <property type="protein sequence ID" value="PJF33738.1"/>
    <property type="molecule type" value="Genomic_DNA"/>
</dbReference>
<keyword evidence="3" id="KW-0949">S-adenosyl-L-methionine</keyword>
<feature type="domain" description="Radical SAM core" evidence="7">
    <location>
        <begin position="55"/>
        <end position="118"/>
    </location>
</feature>
<dbReference type="GO" id="GO:0051539">
    <property type="term" value="F:4 iron, 4 sulfur cluster binding"/>
    <property type="evidence" value="ECO:0007669"/>
    <property type="project" value="UniProtKB-KW"/>
</dbReference>
<dbReference type="GO" id="GO:0030488">
    <property type="term" value="P:tRNA methylation"/>
    <property type="evidence" value="ECO:0007669"/>
    <property type="project" value="TreeGrafter"/>
</dbReference>
<dbReference type="Proteomes" id="UP000229681">
    <property type="component" value="Unassembled WGS sequence"/>
</dbReference>
<comment type="caution">
    <text evidence="8">The sequence shown here is derived from an EMBL/GenBank/DDBJ whole genome shotgun (WGS) entry which is preliminary data.</text>
</comment>
<keyword evidence="5" id="KW-0408">Iron</keyword>
<dbReference type="SUPFAM" id="SSF102114">
    <property type="entry name" value="Radical SAM enzymes"/>
    <property type="match status" value="1"/>
</dbReference>
<dbReference type="InterPro" id="IPR007197">
    <property type="entry name" value="rSAM"/>
</dbReference>
<dbReference type="AlphaFoldDB" id="A0A2M8P866"/>
<keyword evidence="8" id="KW-0489">Methyltransferase</keyword>
<keyword evidence="8" id="KW-0808">Transferase</keyword>